<dbReference type="EMBL" id="JAMKOV010000002">
    <property type="protein sequence ID" value="KAI8042556.1"/>
    <property type="molecule type" value="Genomic_DNA"/>
</dbReference>
<protein>
    <submittedName>
        <fullName evidence="2">Uncharacterized protein</fullName>
    </submittedName>
</protein>
<comment type="caution">
    <text evidence="2">The sequence shown here is derived from an EMBL/GenBank/DDBJ whole genome shotgun (WGS) entry which is preliminary data.</text>
</comment>
<organism evidence="2 3">
    <name type="scientific">Drosophila gunungcola</name>
    <name type="common">fruit fly</name>
    <dbReference type="NCBI Taxonomy" id="103775"/>
    <lineage>
        <taxon>Eukaryota</taxon>
        <taxon>Metazoa</taxon>
        <taxon>Ecdysozoa</taxon>
        <taxon>Arthropoda</taxon>
        <taxon>Hexapoda</taxon>
        <taxon>Insecta</taxon>
        <taxon>Pterygota</taxon>
        <taxon>Neoptera</taxon>
        <taxon>Endopterygota</taxon>
        <taxon>Diptera</taxon>
        <taxon>Brachycera</taxon>
        <taxon>Muscomorpha</taxon>
        <taxon>Ephydroidea</taxon>
        <taxon>Drosophilidae</taxon>
        <taxon>Drosophila</taxon>
        <taxon>Sophophora</taxon>
    </lineage>
</organism>
<keyword evidence="3" id="KW-1185">Reference proteome</keyword>
<name>A0A9P9YT14_9MUSC</name>
<accession>A0A9P9YT14</accession>
<dbReference type="Proteomes" id="UP001059596">
    <property type="component" value="Unassembled WGS sequence"/>
</dbReference>
<feature type="compositionally biased region" description="Pro residues" evidence="1">
    <location>
        <begin position="12"/>
        <end position="26"/>
    </location>
</feature>
<evidence type="ECO:0000313" key="3">
    <source>
        <dbReference type="Proteomes" id="UP001059596"/>
    </source>
</evidence>
<feature type="region of interest" description="Disordered" evidence="1">
    <location>
        <begin position="1"/>
        <end position="28"/>
    </location>
</feature>
<evidence type="ECO:0000256" key="1">
    <source>
        <dbReference type="SAM" id="MobiDB-lite"/>
    </source>
</evidence>
<proteinExistence type="predicted"/>
<dbReference type="AlphaFoldDB" id="A0A9P9YT14"/>
<evidence type="ECO:0000313" key="2">
    <source>
        <dbReference type="EMBL" id="KAI8042556.1"/>
    </source>
</evidence>
<gene>
    <name evidence="2" type="ORF">M5D96_003869</name>
</gene>
<feature type="compositionally biased region" description="Low complexity" evidence="1">
    <location>
        <begin position="1"/>
        <end position="11"/>
    </location>
</feature>
<sequence>MRCAKSSSASAPSPPLPPKSAPPPPLSSTRCRCQIDGTLNGTFWCVDTRGGCDTIADHREGAKHQPYT</sequence>
<reference evidence="2" key="1">
    <citation type="journal article" date="2023" name="Genome Biol. Evol.">
        <title>Long-read-based Genome Assembly of Drosophila gunungcola Reveals Fewer Chemosensory Genes in Flower-breeding Species.</title>
        <authorList>
            <person name="Negi A."/>
            <person name="Liao B.Y."/>
            <person name="Yeh S.D."/>
        </authorList>
    </citation>
    <scope>NUCLEOTIDE SEQUENCE</scope>
    <source>
        <strain evidence="2">Sukarami</strain>
    </source>
</reference>